<evidence type="ECO:0000313" key="4">
    <source>
        <dbReference type="EMBL" id="ROW03966.1"/>
    </source>
</evidence>
<dbReference type="PANTHER" id="PTHR28221">
    <property type="entry name" value="RNA POLYMERASE I-SPECIFIC TRANSCRIPTION INITIATION FACTOR RRN6"/>
    <property type="match status" value="1"/>
</dbReference>
<sequence length="1003" mass="111613">MAEAQADGRRGHRDKNSHNIGIHRINDFLLGHVGQVSYKTVDDEDVDIGSLGFSRRLEQEAYLGNADVPKLLSEQVRAARDYDIGQASQTTSALAIGEITDLRNASHSGSWPVVATAAGEAAHILRISAMGLEDWTCGKHSLSIGCDPTHGPVVTGGTQQGSQGLWCSDGTAISQLKFATKLKQRDPFRWLVVQKRSSTTILEPEIRAKPVKNTASMPSFDVGREEHISVNPIVAINTSATGGDTHCDFSINLGLDEDAPQIAIVDRSGNWSVWYIERERHGSTRMTRAVLKTKGTWDLPPSSGLTSETGAPEERFRINWAAKSGKADDWERDSSPSDDIRASSYPLHAAYLAGIDTTQSRFERILISNNTHLQVLDADAGSSLSWLSFFRRNRTDVLLDAHIFPGSPSHAFVLTMEKLYLLQISNAGDPEARSIDALMSCPHFWGHDKENLKMSVTRLQASPDRASSLVLLYSARNLCVRVFYFTISFQDGNADFHQQMVQIPGLEASGPGELQGIECLSAVPLQRSALRGKRGHTKLEANENHKESEVQYYQVFRLAPDLSLCSSVIVVTSEAAERLPRLVKSAKPGGWNDARRSAFLRRKLLREGEKAFIVPDVVGEDEQPIVIRPPDNVVSHDTLQLRYYFVRLAEEINRGFFGSPDAEPTRSSTVDPFGPIREALKHREADDHTALKPLLSFCQSWQPLDLAVVEPRWDSQLRQLQKSSSIRFLECGHYGPKLNVMELFEVFSVNWSAQLPAESLKAMQWRYMELALEKMAAEVYLSQNGVYMVPPSTMELALKALPVGADSWGKIKGEPEDFPLTQPRSDAALPTPSATPLSSRATSEAVGESQQSQQSQEDEEPEEDPAITRLRMYLPSIKFTPPPRRGQSRIIALWPEQRGSDPAEYRYSPGGRPDAEAEAAKRRREREEERRRRRAERRAQIGINMERSGESFSQPLMPSFIRSSPPPRIFANSQAPAQTFGHSKGKKGKVKPKVKVKREIGFR</sequence>
<name>A0A423WKK8_CYTCH</name>
<dbReference type="InterPro" id="IPR048535">
    <property type="entry name" value="RRN6_beta-prop"/>
</dbReference>
<dbReference type="Pfam" id="PF20639">
    <property type="entry name" value="Rrn6_K-rich"/>
    <property type="match status" value="1"/>
</dbReference>
<dbReference type="AlphaFoldDB" id="A0A423WKK8"/>
<dbReference type="OrthoDB" id="4090074at2759"/>
<reference evidence="4 5" key="1">
    <citation type="submission" date="2015-09" db="EMBL/GenBank/DDBJ databases">
        <title>Host preference determinants of Valsa canker pathogens revealed by comparative genomics.</title>
        <authorList>
            <person name="Yin Z."/>
            <person name="Huang L."/>
        </authorList>
    </citation>
    <scope>NUCLEOTIDE SEQUENCE [LARGE SCALE GENOMIC DNA]</scope>
    <source>
        <strain evidence="4 5">YSFL</strain>
    </source>
</reference>
<protein>
    <recommendedName>
        <fullName evidence="6">RNA polymerase I-specific transcription initiation factor RRN6-like protein</fullName>
    </recommendedName>
</protein>
<feature type="region of interest" description="Disordered" evidence="1">
    <location>
        <begin position="892"/>
        <end position="1003"/>
    </location>
</feature>
<comment type="caution">
    <text evidence="4">The sequence shown here is derived from an EMBL/GenBank/DDBJ whole genome shotgun (WGS) entry which is preliminary data.</text>
</comment>
<feature type="compositionally biased region" description="Acidic residues" evidence="1">
    <location>
        <begin position="856"/>
        <end position="865"/>
    </location>
</feature>
<dbReference type="GO" id="GO:0070860">
    <property type="term" value="C:RNA polymerase I core factor complex"/>
    <property type="evidence" value="ECO:0007669"/>
    <property type="project" value="TreeGrafter"/>
</dbReference>
<dbReference type="Proteomes" id="UP000284375">
    <property type="component" value="Unassembled WGS sequence"/>
</dbReference>
<dbReference type="InterPro" id="IPR048536">
    <property type="entry name" value="Rrn6_K-rich"/>
</dbReference>
<dbReference type="EMBL" id="LJZO01000002">
    <property type="protein sequence ID" value="ROW03966.1"/>
    <property type="molecule type" value="Genomic_DNA"/>
</dbReference>
<dbReference type="Pfam" id="PF10214">
    <property type="entry name" value="Rrn6_beta-prop"/>
    <property type="match status" value="1"/>
</dbReference>
<dbReference type="GO" id="GO:0001179">
    <property type="term" value="F:RNA polymerase I general transcription initiation factor binding"/>
    <property type="evidence" value="ECO:0007669"/>
    <property type="project" value="TreeGrafter"/>
</dbReference>
<dbReference type="GO" id="GO:0001163">
    <property type="term" value="F:RNA polymerase I transcription regulatory region sequence-specific DNA binding"/>
    <property type="evidence" value="ECO:0007669"/>
    <property type="project" value="TreeGrafter"/>
</dbReference>
<organism evidence="4 5">
    <name type="scientific">Cytospora chrysosperma</name>
    <name type="common">Cytospora canker fungus</name>
    <name type="synonym">Sphaeria chrysosperma</name>
    <dbReference type="NCBI Taxonomy" id="252740"/>
    <lineage>
        <taxon>Eukaryota</taxon>
        <taxon>Fungi</taxon>
        <taxon>Dikarya</taxon>
        <taxon>Ascomycota</taxon>
        <taxon>Pezizomycotina</taxon>
        <taxon>Sordariomycetes</taxon>
        <taxon>Sordariomycetidae</taxon>
        <taxon>Diaporthales</taxon>
        <taxon>Cytosporaceae</taxon>
        <taxon>Cytospora</taxon>
    </lineage>
</organism>
<dbReference type="GO" id="GO:0042790">
    <property type="term" value="P:nucleolar large rRNA transcription by RNA polymerase I"/>
    <property type="evidence" value="ECO:0007669"/>
    <property type="project" value="TreeGrafter"/>
</dbReference>
<evidence type="ECO:0008006" key="6">
    <source>
        <dbReference type="Google" id="ProtNLM"/>
    </source>
</evidence>
<evidence type="ECO:0000259" key="2">
    <source>
        <dbReference type="Pfam" id="PF10214"/>
    </source>
</evidence>
<keyword evidence="5" id="KW-1185">Reference proteome</keyword>
<feature type="compositionally biased region" description="Basic and acidic residues" evidence="1">
    <location>
        <begin position="913"/>
        <end position="930"/>
    </location>
</feature>
<accession>A0A423WKK8</accession>
<feature type="domain" description="RRN6 K-rich C-terminal" evidence="3">
    <location>
        <begin position="888"/>
        <end position="1002"/>
    </location>
</feature>
<evidence type="ECO:0000259" key="3">
    <source>
        <dbReference type="Pfam" id="PF20639"/>
    </source>
</evidence>
<gene>
    <name evidence="4" type="ORF">VSDG_01067</name>
</gene>
<feature type="compositionally biased region" description="Polar residues" evidence="1">
    <location>
        <begin position="971"/>
        <end position="981"/>
    </location>
</feature>
<feature type="compositionally biased region" description="Basic residues" evidence="1">
    <location>
        <begin position="983"/>
        <end position="996"/>
    </location>
</feature>
<feature type="compositionally biased region" description="Polar residues" evidence="1">
    <location>
        <begin position="832"/>
        <end position="842"/>
    </location>
</feature>
<feature type="region of interest" description="Disordered" evidence="1">
    <location>
        <begin position="812"/>
        <end position="866"/>
    </location>
</feature>
<dbReference type="InterPro" id="IPR019350">
    <property type="entry name" value="RNA_pol_I-sp_TIF_RRN6-like"/>
</dbReference>
<evidence type="ECO:0000256" key="1">
    <source>
        <dbReference type="SAM" id="MobiDB-lite"/>
    </source>
</evidence>
<proteinExistence type="predicted"/>
<feature type="domain" description="RRN6 beta-propeller" evidence="2">
    <location>
        <begin position="90"/>
        <end position="492"/>
    </location>
</feature>
<dbReference type="PANTHER" id="PTHR28221:SF2">
    <property type="entry name" value="RNA POLYMERASE I-SPECIFIC TRANSCRIPTION INITIATION FACTOR RRN6"/>
    <property type="match status" value="1"/>
</dbReference>
<evidence type="ECO:0000313" key="5">
    <source>
        <dbReference type="Proteomes" id="UP000284375"/>
    </source>
</evidence>